<dbReference type="InterPro" id="IPR004839">
    <property type="entry name" value="Aminotransferase_I/II_large"/>
</dbReference>
<evidence type="ECO:0000313" key="15">
    <source>
        <dbReference type="Proteomes" id="UP000007472"/>
    </source>
</evidence>
<evidence type="ECO:0000256" key="8">
    <source>
        <dbReference type="ARBA" id="ARBA00022898"/>
    </source>
</evidence>
<dbReference type="GO" id="GO:0009102">
    <property type="term" value="P:biotin biosynthetic process"/>
    <property type="evidence" value="ECO:0007669"/>
    <property type="project" value="UniProtKB-KW"/>
</dbReference>
<sequence length="374" mass="41530">MSIYKSKLEELELMGRLRALPQPESISNARINLTSNDYLGIASDIKLRKQFLENLPSKVTMGSTSSRLLTGNSHAASHLEDTMSSLYTNDCLLANSGYHANIGVLPALTNKNSLIIMDKLAHASLIDGARLSGARLLRFRHNDMQHLEHLLEQYHAQYEQIFVVVESLYSMDGDFCDLQSLVKLKRTYTNVLLYVDEAHAVGIYGDRGLGCCESAGVLADIDVLVGTFGKAYGSYGAYIICSQDLKRFLVNSMRSLIFTTALPPITYAWSDFVVNELSTHNWRREKLLTVSSILRTSFALGGNISHIVPLILGSDEVATKLACKLRDAGFYCLPIRPPTVPEGTSRIRFSLTADVGEEDVKQLIKFLRDEEAID</sequence>
<dbReference type="GO" id="GO:0008710">
    <property type="term" value="F:8-amino-7-oxononanoate synthase activity"/>
    <property type="evidence" value="ECO:0007669"/>
    <property type="project" value="UniProtKB-EC"/>
</dbReference>
<dbReference type="InterPro" id="IPR001917">
    <property type="entry name" value="Aminotrans_II_pyridoxalP_BS"/>
</dbReference>
<evidence type="ECO:0000256" key="12">
    <source>
        <dbReference type="RuleBase" id="RU003693"/>
    </source>
</evidence>
<dbReference type="InterPro" id="IPR015424">
    <property type="entry name" value="PyrdxlP-dep_Trfase"/>
</dbReference>
<dbReference type="InterPro" id="IPR050087">
    <property type="entry name" value="AON_synthase_class-II"/>
</dbReference>
<keyword evidence="14" id="KW-0012">Acyltransferase</keyword>
<dbReference type="PROSITE" id="PS00599">
    <property type="entry name" value="AA_TRANSFER_CLASS_2"/>
    <property type="match status" value="1"/>
</dbReference>
<dbReference type="GO" id="GO:0030170">
    <property type="term" value="F:pyridoxal phosphate binding"/>
    <property type="evidence" value="ECO:0007669"/>
    <property type="project" value="InterPro"/>
</dbReference>
<feature type="domain" description="Aminotransferase class I/classII large" evidence="13">
    <location>
        <begin position="31"/>
        <end position="366"/>
    </location>
</feature>
<comment type="similarity">
    <text evidence="3">Belongs to the class-II pyridoxal-phosphate-dependent aminotransferase family. BioF subfamily.</text>
</comment>
<dbReference type="Gene3D" id="3.40.640.10">
    <property type="entry name" value="Type I PLP-dependent aspartate aminotransferase-like (Major domain)"/>
    <property type="match status" value="1"/>
</dbReference>
<name>A0A654KHA0_TAYEM</name>
<evidence type="ECO:0000259" key="13">
    <source>
        <dbReference type="Pfam" id="PF00155"/>
    </source>
</evidence>
<evidence type="ECO:0000256" key="11">
    <source>
        <dbReference type="ARBA" id="ARBA00047715"/>
    </source>
</evidence>
<evidence type="ECO:0000256" key="4">
    <source>
        <dbReference type="ARBA" id="ARBA00011738"/>
    </source>
</evidence>
<dbReference type="Pfam" id="PF00155">
    <property type="entry name" value="Aminotran_1_2"/>
    <property type="match status" value="1"/>
</dbReference>
<evidence type="ECO:0000256" key="10">
    <source>
        <dbReference type="ARBA" id="ARBA00033381"/>
    </source>
</evidence>
<comment type="subunit">
    <text evidence="4">Homodimer.</text>
</comment>
<dbReference type="KEGG" id="teq:TEQUI_0891"/>
<dbReference type="Proteomes" id="UP000007472">
    <property type="component" value="Chromosome"/>
</dbReference>
<evidence type="ECO:0000256" key="3">
    <source>
        <dbReference type="ARBA" id="ARBA00010008"/>
    </source>
</evidence>
<comment type="cofactor">
    <cofactor evidence="1 12">
        <name>pyridoxal 5'-phosphate</name>
        <dbReference type="ChEBI" id="CHEBI:597326"/>
    </cofactor>
</comment>
<dbReference type="AlphaFoldDB" id="A0A654KHA0"/>
<keyword evidence="6 14" id="KW-0808">Transferase</keyword>
<evidence type="ECO:0000256" key="2">
    <source>
        <dbReference type="ARBA" id="ARBA00004746"/>
    </source>
</evidence>
<evidence type="ECO:0000256" key="5">
    <source>
        <dbReference type="ARBA" id="ARBA00013187"/>
    </source>
</evidence>
<evidence type="ECO:0000313" key="14">
    <source>
        <dbReference type="EMBL" id="ADU91823.1"/>
    </source>
</evidence>
<proteinExistence type="inferred from homology"/>
<evidence type="ECO:0000256" key="7">
    <source>
        <dbReference type="ARBA" id="ARBA00022756"/>
    </source>
</evidence>
<comment type="pathway">
    <text evidence="2">Cofactor biosynthesis; biotin biosynthesis.</text>
</comment>
<evidence type="ECO:0000256" key="9">
    <source>
        <dbReference type="ARBA" id="ARBA00032610"/>
    </source>
</evidence>
<dbReference type="EMBL" id="CP002456">
    <property type="protein sequence ID" value="ADU91823.1"/>
    <property type="molecule type" value="Genomic_DNA"/>
</dbReference>
<accession>A0A654KHA0</accession>
<dbReference type="InterPro" id="IPR015422">
    <property type="entry name" value="PyrdxlP-dep_Trfase_small"/>
</dbReference>
<dbReference type="InterPro" id="IPR015421">
    <property type="entry name" value="PyrdxlP-dep_Trfase_major"/>
</dbReference>
<comment type="catalytic activity">
    <reaction evidence="11">
        <text>6-carboxyhexanoyl-[ACP] + L-alanine + H(+) = (8S)-8-amino-7-oxononanoate + holo-[ACP] + CO2</text>
        <dbReference type="Rhea" id="RHEA:42288"/>
        <dbReference type="Rhea" id="RHEA-COMP:9685"/>
        <dbReference type="Rhea" id="RHEA-COMP:9955"/>
        <dbReference type="ChEBI" id="CHEBI:15378"/>
        <dbReference type="ChEBI" id="CHEBI:16526"/>
        <dbReference type="ChEBI" id="CHEBI:57972"/>
        <dbReference type="ChEBI" id="CHEBI:64479"/>
        <dbReference type="ChEBI" id="CHEBI:78846"/>
        <dbReference type="ChEBI" id="CHEBI:149468"/>
        <dbReference type="EC" id="2.3.1.47"/>
    </reaction>
</comment>
<dbReference type="SUPFAM" id="SSF53383">
    <property type="entry name" value="PLP-dependent transferases"/>
    <property type="match status" value="1"/>
</dbReference>
<protein>
    <recommendedName>
        <fullName evidence="5">8-amino-7-oxononanoate synthase</fullName>
        <ecNumber evidence="5">2.3.1.47</ecNumber>
    </recommendedName>
    <alternativeName>
        <fullName evidence="9">7-keto-8-amino-pelargonic acid synthase</fullName>
    </alternativeName>
    <alternativeName>
        <fullName evidence="10">8-amino-7-ketopelargonate synthase</fullName>
    </alternativeName>
</protein>
<dbReference type="PANTHER" id="PTHR13693:SF100">
    <property type="entry name" value="8-AMINO-7-OXONONANOATE SYNTHASE"/>
    <property type="match status" value="1"/>
</dbReference>
<keyword evidence="8 12" id="KW-0663">Pyridoxal phosphate</keyword>
<reference evidence="14 15" key="1">
    <citation type="journal article" date="2011" name="J. Bacteriol.">
        <title>Genome sequence of Taylorella equigenitalis MCE9, the causative agent of contagious equine metritis.</title>
        <authorList>
            <person name="Hebert L."/>
            <person name="Moumen B."/>
            <person name="Duquesne F."/>
            <person name="Breuil M.F."/>
            <person name="Laugier C."/>
            <person name="Batto J.M."/>
            <person name="Renault P."/>
            <person name="Petry S."/>
        </authorList>
    </citation>
    <scope>NUCLEOTIDE SEQUENCE [LARGE SCALE GENOMIC DNA]</scope>
    <source>
        <strain evidence="14 15">MCE9</strain>
    </source>
</reference>
<gene>
    <name evidence="14" type="ordered locus">TEQUI_0891</name>
</gene>
<dbReference type="Gene3D" id="3.90.1150.10">
    <property type="entry name" value="Aspartate Aminotransferase, domain 1"/>
    <property type="match status" value="1"/>
</dbReference>
<dbReference type="PANTHER" id="PTHR13693">
    <property type="entry name" value="CLASS II AMINOTRANSFERASE/8-AMINO-7-OXONONANOATE SYNTHASE"/>
    <property type="match status" value="1"/>
</dbReference>
<evidence type="ECO:0000256" key="1">
    <source>
        <dbReference type="ARBA" id="ARBA00001933"/>
    </source>
</evidence>
<evidence type="ECO:0000256" key="6">
    <source>
        <dbReference type="ARBA" id="ARBA00022679"/>
    </source>
</evidence>
<dbReference type="EC" id="2.3.1.47" evidence="5"/>
<keyword evidence="7" id="KW-0093">Biotin biosynthesis</keyword>
<organism evidence="14 15">
    <name type="scientific">Taylorella equigenitalis (strain MCE9)</name>
    <dbReference type="NCBI Taxonomy" id="937774"/>
    <lineage>
        <taxon>Bacteria</taxon>
        <taxon>Pseudomonadati</taxon>
        <taxon>Pseudomonadota</taxon>
        <taxon>Betaproteobacteria</taxon>
        <taxon>Burkholderiales</taxon>
        <taxon>Alcaligenaceae</taxon>
        <taxon>Taylorella</taxon>
    </lineage>
</organism>